<dbReference type="AlphaFoldDB" id="A0A9N9Q4P6"/>
<name>A0A9N9Q4P6_9HELO</name>
<evidence type="ECO:0000313" key="2">
    <source>
        <dbReference type="EMBL" id="CAG8979635.1"/>
    </source>
</evidence>
<reference evidence="2" key="1">
    <citation type="submission" date="2021-07" db="EMBL/GenBank/DDBJ databases">
        <authorList>
            <person name="Durling M."/>
        </authorList>
    </citation>
    <scope>NUCLEOTIDE SEQUENCE</scope>
</reference>
<dbReference type="EMBL" id="CAJVRM010000327">
    <property type="protein sequence ID" value="CAG8979635.1"/>
    <property type="molecule type" value="Genomic_DNA"/>
</dbReference>
<proteinExistence type="predicted"/>
<dbReference type="Proteomes" id="UP000701801">
    <property type="component" value="Unassembled WGS sequence"/>
</dbReference>
<evidence type="ECO:0000256" key="1">
    <source>
        <dbReference type="SAM" id="MobiDB-lite"/>
    </source>
</evidence>
<feature type="region of interest" description="Disordered" evidence="1">
    <location>
        <begin position="211"/>
        <end position="262"/>
    </location>
</feature>
<organism evidence="2 3">
    <name type="scientific">Hymenoscyphus albidus</name>
    <dbReference type="NCBI Taxonomy" id="595503"/>
    <lineage>
        <taxon>Eukaryota</taxon>
        <taxon>Fungi</taxon>
        <taxon>Dikarya</taxon>
        <taxon>Ascomycota</taxon>
        <taxon>Pezizomycotina</taxon>
        <taxon>Leotiomycetes</taxon>
        <taxon>Helotiales</taxon>
        <taxon>Helotiaceae</taxon>
        <taxon>Hymenoscyphus</taxon>
    </lineage>
</organism>
<feature type="compositionally biased region" description="Acidic residues" evidence="1">
    <location>
        <begin position="211"/>
        <end position="236"/>
    </location>
</feature>
<sequence length="273" mass="31245">MQQNTNFNAFQLLPPEICFMIWESAYEDWPGRVVKITSEGNFDTDNTFFFHNIQEPEPNDQVTALVQAPGQTAAFVQAPAPLDMVFTRLFGDYATDIRNSLTTLSLDCQAYSLYLHRFVKSWDHTGILKPLRNSLPKALKLTICCGCKCRKTLMSKENVLYWTVSPPRTPNNAAQQPQVTEESLALEFQYYCSYHKRRNPCFFIESFVEDSNGDPDSESDDDAEDGSDESPDEDSDGTSNKDFRIVFGDDSDDYDDSDDDPDLNAYYKYYILY</sequence>
<accession>A0A9N9Q4P6</accession>
<keyword evidence="3" id="KW-1185">Reference proteome</keyword>
<evidence type="ECO:0000313" key="3">
    <source>
        <dbReference type="Proteomes" id="UP000701801"/>
    </source>
</evidence>
<comment type="caution">
    <text evidence="2">The sequence shown here is derived from an EMBL/GenBank/DDBJ whole genome shotgun (WGS) entry which is preliminary data.</text>
</comment>
<protein>
    <submittedName>
        <fullName evidence="2">Uncharacterized protein</fullName>
    </submittedName>
</protein>
<gene>
    <name evidence="2" type="ORF">HYALB_00011519</name>
</gene>
<feature type="compositionally biased region" description="Acidic residues" evidence="1">
    <location>
        <begin position="249"/>
        <end position="262"/>
    </location>
</feature>